<reference evidence="1" key="1">
    <citation type="submission" date="2014-09" db="EMBL/GenBank/DDBJ databases">
        <authorList>
            <person name="Magalhaes I.L.F."/>
            <person name="Oliveira U."/>
            <person name="Santos F.R."/>
            <person name="Vidigal T.H.D.A."/>
            <person name="Brescovit A.D."/>
            <person name="Santos A.J."/>
        </authorList>
    </citation>
    <scope>NUCLEOTIDE SEQUENCE</scope>
    <source>
        <tissue evidence="1">Shoot tissue taken approximately 20 cm above the soil surface</tissue>
    </source>
</reference>
<accession>A0A0A8ZAT8</accession>
<dbReference type="EMBL" id="GBRH01264045">
    <property type="protein sequence ID" value="JAD33850.1"/>
    <property type="molecule type" value="Transcribed_RNA"/>
</dbReference>
<protein>
    <submittedName>
        <fullName evidence="1">Uncharacterized protein</fullName>
    </submittedName>
</protein>
<evidence type="ECO:0000313" key="1">
    <source>
        <dbReference type="EMBL" id="JAD33850.1"/>
    </source>
</evidence>
<sequence length="42" mass="4605">MTCFNPQVSEVREAAPVWSGRLVNPMPSGLGGLRRIIHEVEA</sequence>
<reference evidence="1" key="2">
    <citation type="journal article" date="2015" name="Data Brief">
        <title>Shoot transcriptome of the giant reed, Arundo donax.</title>
        <authorList>
            <person name="Barrero R.A."/>
            <person name="Guerrero F.D."/>
            <person name="Moolhuijzen P."/>
            <person name="Goolsby J.A."/>
            <person name="Tidwell J."/>
            <person name="Bellgard S.E."/>
            <person name="Bellgard M.I."/>
        </authorList>
    </citation>
    <scope>NUCLEOTIDE SEQUENCE</scope>
    <source>
        <tissue evidence="1">Shoot tissue taken approximately 20 cm above the soil surface</tissue>
    </source>
</reference>
<dbReference type="AlphaFoldDB" id="A0A0A8ZAT8"/>
<name>A0A0A8ZAT8_ARUDO</name>
<proteinExistence type="predicted"/>
<organism evidence="1">
    <name type="scientific">Arundo donax</name>
    <name type="common">Giant reed</name>
    <name type="synonym">Donax arundinaceus</name>
    <dbReference type="NCBI Taxonomy" id="35708"/>
    <lineage>
        <taxon>Eukaryota</taxon>
        <taxon>Viridiplantae</taxon>
        <taxon>Streptophyta</taxon>
        <taxon>Embryophyta</taxon>
        <taxon>Tracheophyta</taxon>
        <taxon>Spermatophyta</taxon>
        <taxon>Magnoliopsida</taxon>
        <taxon>Liliopsida</taxon>
        <taxon>Poales</taxon>
        <taxon>Poaceae</taxon>
        <taxon>PACMAD clade</taxon>
        <taxon>Arundinoideae</taxon>
        <taxon>Arundineae</taxon>
        <taxon>Arundo</taxon>
    </lineage>
</organism>